<organism evidence="3 4">
    <name type="scientific">Tunturiibacter empetritectus</name>
    <dbReference type="NCBI Taxonomy" id="3069691"/>
    <lineage>
        <taxon>Bacteria</taxon>
        <taxon>Pseudomonadati</taxon>
        <taxon>Acidobacteriota</taxon>
        <taxon>Terriglobia</taxon>
        <taxon>Terriglobales</taxon>
        <taxon>Acidobacteriaceae</taxon>
        <taxon>Tunturiibacter</taxon>
    </lineage>
</organism>
<name>A0A7W8IG98_9BACT</name>
<evidence type="ECO:0000256" key="1">
    <source>
        <dbReference type="SAM" id="Phobius"/>
    </source>
</evidence>
<feature type="transmembrane region" description="Helical" evidence="1">
    <location>
        <begin position="108"/>
        <end position="129"/>
    </location>
</feature>
<keyword evidence="1" id="KW-0812">Transmembrane</keyword>
<dbReference type="Gene3D" id="1.10.10.1320">
    <property type="entry name" value="Anti-sigma factor, zinc-finger domain"/>
    <property type="match status" value="1"/>
</dbReference>
<dbReference type="Pfam" id="PF13490">
    <property type="entry name" value="zf-HC2"/>
    <property type="match status" value="1"/>
</dbReference>
<keyword evidence="4" id="KW-1185">Reference proteome</keyword>
<gene>
    <name evidence="3" type="ORF">HDF09_001306</name>
</gene>
<reference evidence="3" key="1">
    <citation type="submission" date="2020-08" db="EMBL/GenBank/DDBJ databases">
        <title>Genomic Encyclopedia of Type Strains, Phase IV (KMG-V): Genome sequencing to study the core and pangenomes of soil and plant-associated prokaryotes.</title>
        <authorList>
            <person name="Whitman W."/>
        </authorList>
    </citation>
    <scope>NUCLEOTIDE SEQUENCE [LARGE SCALE GENOMIC DNA]</scope>
    <source>
        <strain evidence="3">M8UP27</strain>
    </source>
</reference>
<dbReference type="InterPro" id="IPR041916">
    <property type="entry name" value="Anti_sigma_zinc_sf"/>
</dbReference>
<dbReference type="AlphaFoldDB" id="A0A7W8IG98"/>
<accession>A0A7W8IG98</accession>
<protein>
    <submittedName>
        <fullName evidence="3">Mycothiol system anti-sigma-R factor</fullName>
    </submittedName>
</protein>
<evidence type="ECO:0000313" key="3">
    <source>
        <dbReference type="EMBL" id="MBB5316637.1"/>
    </source>
</evidence>
<proteinExistence type="predicted"/>
<dbReference type="EMBL" id="JACHDY010000002">
    <property type="protein sequence ID" value="MBB5316637.1"/>
    <property type="molecule type" value="Genomic_DNA"/>
</dbReference>
<sequence length="291" mass="31802">MTGCNNYGANIQLFLDKELTGRQLEEFRAHLEECETCTAELEAVEELSHLLHRSRPLYAAPDALRRQVTQTMELSPTSAPYSPLRLRERVLKVLARPVQTAGRGVRHWPMLVAAILLVTAGLLPIPGILRQASANSYIEAAVAAHRSSLNGSLPLEIKSESPRVVSAWFAGKVPFNFRLPEAAEEVGHEQLYQLTGGRLVNYKDGYAALVSYQMQQQTISLLVSSSKSATAVGGEEVPSGGIVFHYSKQVGFAVITWSTHGLTYALVSSLPGSGRQSCMVCHQNMVDGDHF</sequence>
<keyword evidence="1" id="KW-1133">Transmembrane helix</keyword>
<evidence type="ECO:0000259" key="2">
    <source>
        <dbReference type="Pfam" id="PF13490"/>
    </source>
</evidence>
<feature type="domain" description="Putative zinc-finger" evidence="2">
    <location>
        <begin position="8"/>
        <end position="37"/>
    </location>
</feature>
<keyword evidence="1" id="KW-0472">Membrane</keyword>
<comment type="caution">
    <text evidence="3">The sequence shown here is derived from an EMBL/GenBank/DDBJ whole genome shotgun (WGS) entry which is preliminary data.</text>
</comment>
<dbReference type="Proteomes" id="UP000568106">
    <property type="component" value="Unassembled WGS sequence"/>
</dbReference>
<dbReference type="InterPro" id="IPR027383">
    <property type="entry name" value="Znf_put"/>
</dbReference>
<evidence type="ECO:0000313" key="4">
    <source>
        <dbReference type="Proteomes" id="UP000568106"/>
    </source>
</evidence>